<dbReference type="InterPro" id="IPR032818">
    <property type="entry name" value="DedA-like"/>
</dbReference>
<keyword evidence="4 7" id="KW-0812">Transmembrane</keyword>
<comment type="similarity">
    <text evidence="2 7">Belongs to the DedA family.</text>
</comment>
<dbReference type="PANTHER" id="PTHR30353">
    <property type="entry name" value="INNER MEMBRANE PROTEIN DEDA-RELATED"/>
    <property type="match status" value="1"/>
</dbReference>
<evidence type="ECO:0000256" key="2">
    <source>
        <dbReference type="ARBA" id="ARBA00010792"/>
    </source>
</evidence>
<feature type="transmembrane region" description="Helical" evidence="7">
    <location>
        <begin position="21"/>
        <end position="45"/>
    </location>
</feature>
<dbReference type="Proteomes" id="UP000020595">
    <property type="component" value="Unassembled WGS sequence"/>
</dbReference>
<evidence type="ECO:0000259" key="8">
    <source>
        <dbReference type="Pfam" id="PF09335"/>
    </source>
</evidence>
<dbReference type="GeneID" id="92891935"/>
<evidence type="ECO:0000256" key="3">
    <source>
        <dbReference type="ARBA" id="ARBA00022475"/>
    </source>
</evidence>
<accession>A0A009HNJ8</accession>
<feature type="transmembrane region" description="Helical" evidence="7">
    <location>
        <begin position="65"/>
        <end position="87"/>
    </location>
</feature>
<organism evidence="9 10">
    <name type="scientific">Acinetobacter baumannii (strain 1295743)</name>
    <dbReference type="NCBI Taxonomy" id="1310613"/>
    <lineage>
        <taxon>Bacteria</taxon>
        <taxon>Pseudomonadati</taxon>
        <taxon>Pseudomonadota</taxon>
        <taxon>Gammaproteobacteria</taxon>
        <taxon>Moraxellales</taxon>
        <taxon>Moraxellaceae</taxon>
        <taxon>Acinetobacter</taxon>
        <taxon>Acinetobacter calcoaceticus/baumannii complex</taxon>
    </lineage>
</organism>
<dbReference type="PANTHER" id="PTHR30353:SF0">
    <property type="entry name" value="TRANSMEMBRANE PROTEIN"/>
    <property type="match status" value="1"/>
</dbReference>
<keyword evidence="5 7" id="KW-1133">Transmembrane helix</keyword>
<proteinExistence type="inferred from homology"/>
<evidence type="ECO:0000256" key="7">
    <source>
        <dbReference type="RuleBase" id="RU367016"/>
    </source>
</evidence>
<protein>
    <recommendedName>
        <fullName evidence="8">VTT domain-containing protein</fullName>
    </recommendedName>
</protein>
<dbReference type="GO" id="GO:0005886">
    <property type="term" value="C:plasma membrane"/>
    <property type="evidence" value="ECO:0007669"/>
    <property type="project" value="UniProtKB-SubCell"/>
</dbReference>
<evidence type="ECO:0000313" key="10">
    <source>
        <dbReference type="Proteomes" id="UP000020595"/>
    </source>
</evidence>
<dbReference type="AlphaFoldDB" id="A0A009HNJ8"/>
<dbReference type="PATRIC" id="fig|1310613.3.peg.2876"/>
<evidence type="ECO:0000256" key="5">
    <source>
        <dbReference type="ARBA" id="ARBA00022989"/>
    </source>
</evidence>
<dbReference type="RefSeq" id="WP_001009202.1">
    <property type="nucleotide sequence ID" value="NZ_JEWH01000045.1"/>
</dbReference>
<keyword evidence="6 7" id="KW-0472">Membrane</keyword>
<comment type="caution">
    <text evidence="9">The sequence shown here is derived from an EMBL/GenBank/DDBJ whole genome shotgun (WGS) entry which is preliminary data.</text>
</comment>
<name>A0A009HNJ8_ACIB9</name>
<dbReference type="EMBL" id="JEWH01000045">
    <property type="protein sequence ID" value="EXB04590.1"/>
    <property type="molecule type" value="Genomic_DNA"/>
</dbReference>
<comment type="caution">
    <text evidence="7">Lacks conserved residue(s) required for the propagation of feature annotation.</text>
</comment>
<evidence type="ECO:0000256" key="1">
    <source>
        <dbReference type="ARBA" id="ARBA00004651"/>
    </source>
</evidence>
<dbReference type="InterPro" id="IPR032816">
    <property type="entry name" value="VTT_dom"/>
</dbReference>
<reference evidence="9 10" key="1">
    <citation type="submission" date="2014-02" db="EMBL/GenBank/DDBJ databases">
        <title>Comparative genomics and transcriptomics to identify genetic mechanisms underlying the emergence of carbapenem resistant Acinetobacter baumannii (CRAb).</title>
        <authorList>
            <person name="Harris A.D."/>
            <person name="Johnson K.J."/>
            <person name="George J."/>
            <person name="Shefchek K."/>
            <person name="Daugherty S.C."/>
            <person name="Parankush S."/>
            <person name="Sadzewicz L."/>
            <person name="Tallon L."/>
            <person name="Sengamalay N."/>
            <person name="Hazen T.H."/>
            <person name="Rasko D.A."/>
        </authorList>
    </citation>
    <scope>NUCLEOTIDE SEQUENCE [LARGE SCALE GENOMIC DNA]</scope>
    <source>
        <strain evidence="9 10">1295743</strain>
    </source>
</reference>
<evidence type="ECO:0000313" key="9">
    <source>
        <dbReference type="EMBL" id="EXB04590.1"/>
    </source>
</evidence>
<feature type="domain" description="VTT" evidence="8">
    <location>
        <begin position="45"/>
        <end position="170"/>
    </location>
</feature>
<sequence length="185" mass="20961">MNFIDFITNFEQFLPILIQEYGAWVYAILFLIIFSETAFVFMFFLPGDSLLLTVGALCSVVELMHLGYMITLLTVAATLGYIVNYSIGRHFGNRIFEAKSRFIKKEYLNKTNRYFLQHGGKTILLARFIPFARSFAPLAAGSSNMSYGKFLIYNVAGAILWICILLTAGYLFGHALIQVTDFVEN</sequence>
<keyword evidence="3 7" id="KW-1003">Cell membrane</keyword>
<comment type="subcellular location">
    <subcellularLocation>
        <location evidence="1 7">Cell membrane</location>
        <topology evidence="1 7">Multi-pass membrane protein</topology>
    </subcellularLocation>
</comment>
<dbReference type="Pfam" id="PF09335">
    <property type="entry name" value="VTT_dom"/>
    <property type="match status" value="1"/>
</dbReference>
<evidence type="ECO:0000256" key="6">
    <source>
        <dbReference type="ARBA" id="ARBA00023136"/>
    </source>
</evidence>
<feature type="transmembrane region" description="Helical" evidence="7">
    <location>
        <begin position="150"/>
        <end position="172"/>
    </location>
</feature>
<evidence type="ECO:0000256" key="4">
    <source>
        <dbReference type="ARBA" id="ARBA00022692"/>
    </source>
</evidence>
<gene>
    <name evidence="9" type="ORF">J512_2991</name>
</gene>